<feature type="compositionally biased region" description="Acidic residues" evidence="2">
    <location>
        <begin position="1"/>
        <end position="13"/>
    </location>
</feature>
<sequence length="386" mass="43047">MSEPEGGEEEDRDESASERPESERGSPPLQPPPSPSWRRESRGEREKDDSQTKWRERTKTRREREGGCSAVHYGRSWGQLKPPPLLGLAVLLSSLSASTIYFLFVLPTPLSLQLSFHSHFNFNFNFDVSAGVSSVPFSTPRVRMQFSPLKSSAAISPDLFFRVNSSIRMALHGCYCHHIKLTNHRRTPNSFSFSSSISNPKFPKNKRGQRDSSENDAYPRFLVVMRQTELPASNSKYGTNGKAVRMVPSSEVVKRSTLSDNKVKTVNGAKQNVNGAATIVKRDVNPPLTKAVKSRTSIELPPLEELKRVLQLGPTFIKLGQLSSTRLDLFPREFVDELAKLQDKVPAFSPKKAKSFIESELGASISLLFREFEDRPIAAASLGQVA</sequence>
<evidence type="ECO:0000313" key="5">
    <source>
        <dbReference type="Proteomes" id="UP000289738"/>
    </source>
</evidence>
<dbReference type="GO" id="GO:1901031">
    <property type="term" value="P:regulation of response to reactive oxygen species"/>
    <property type="evidence" value="ECO:0007669"/>
    <property type="project" value="TreeGrafter"/>
</dbReference>
<feature type="region of interest" description="Disordered" evidence="2">
    <location>
        <begin position="1"/>
        <end position="67"/>
    </location>
</feature>
<feature type="compositionally biased region" description="Basic and acidic residues" evidence="2">
    <location>
        <begin position="14"/>
        <end position="24"/>
    </location>
</feature>
<proteinExistence type="inferred from homology"/>
<dbReference type="PANTHER" id="PTHR10566:SF113">
    <property type="entry name" value="PROTEIN ACTIVITY OF BC1 COMPLEX KINASE 7, CHLOROPLASTIC"/>
    <property type="match status" value="1"/>
</dbReference>
<organism evidence="4 5">
    <name type="scientific">Arachis hypogaea</name>
    <name type="common">Peanut</name>
    <dbReference type="NCBI Taxonomy" id="3818"/>
    <lineage>
        <taxon>Eukaryota</taxon>
        <taxon>Viridiplantae</taxon>
        <taxon>Streptophyta</taxon>
        <taxon>Embryophyta</taxon>
        <taxon>Tracheophyta</taxon>
        <taxon>Spermatophyta</taxon>
        <taxon>Magnoliopsida</taxon>
        <taxon>eudicotyledons</taxon>
        <taxon>Gunneridae</taxon>
        <taxon>Pentapetalae</taxon>
        <taxon>rosids</taxon>
        <taxon>fabids</taxon>
        <taxon>Fabales</taxon>
        <taxon>Fabaceae</taxon>
        <taxon>Papilionoideae</taxon>
        <taxon>50 kb inversion clade</taxon>
        <taxon>dalbergioids sensu lato</taxon>
        <taxon>Dalbergieae</taxon>
        <taxon>Pterocarpus clade</taxon>
        <taxon>Arachis</taxon>
    </lineage>
</organism>
<feature type="domain" description="ABC1 atypical kinase-like" evidence="3">
    <location>
        <begin position="340"/>
        <end position="385"/>
    </location>
</feature>
<feature type="compositionally biased region" description="Basic and acidic residues" evidence="2">
    <location>
        <begin position="37"/>
        <end position="66"/>
    </location>
</feature>
<dbReference type="AlphaFoldDB" id="A0A444XPE4"/>
<evidence type="ECO:0000256" key="1">
    <source>
        <dbReference type="ARBA" id="ARBA00009670"/>
    </source>
</evidence>
<name>A0A444XPE4_ARAHY</name>
<comment type="caution">
    <text evidence="4">The sequence shown here is derived from an EMBL/GenBank/DDBJ whole genome shotgun (WGS) entry which is preliminary data.</text>
</comment>
<dbReference type="GO" id="GO:0046467">
    <property type="term" value="P:membrane lipid biosynthetic process"/>
    <property type="evidence" value="ECO:0007669"/>
    <property type="project" value="TreeGrafter"/>
</dbReference>
<dbReference type="InterPro" id="IPR050154">
    <property type="entry name" value="UbiB_kinase"/>
</dbReference>
<accession>A0A444XPE4</accession>
<evidence type="ECO:0000313" key="4">
    <source>
        <dbReference type="EMBL" id="RYQ91561.1"/>
    </source>
</evidence>
<dbReference type="PANTHER" id="PTHR10566">
    <property type="entry name" value="CHAPERONE-ACTIVITY OF BC1 COMPLEX CABC1 -RELATED"/>
    <property type="match status" value="1"/>
</dbReference>
<feature type="compositionally biased region" description="Low complexity" evidence="2">
    <location>
        <begin position="190"/>
        <end position="202"/>
    </location>
</feature>
<dbReference type="InterPro" id="IPR004147">
    <property type="entry name" value="ABC1_dom"/>
</dbReference>
<dbReference type="GO" id="GO:0016020">
    <property type="term" value="C:membrane"/>
    <property type="evidence" value="ECO:0007669"/>
    <property type="project" value="GOC"/>
</dbReference>
<feature type="region of interest" description="Disordered" evidence="2">
    <location>
        <begin position="190"/>
        <end position="218"/>
    </location>
</feature>
<evidence type="ECO:0000259" key="3">
    <source>
        <dbReference type="Pfam" id="PF03109"/>
    </source>
</evidence>
<dbReference type="Pfam" id="PF03109">
    <property type="entry name" value="ABC1"/>
    <property type="match status" value="1"/>
</dbReference>
<keyword evidence="5" id="KW-1185">Reference proteome</keyword>
<dbReference type="STRING" id="3818.A0A444XPE4"/>
<comment type="similarity">
    <text evidence="1">Belongs to the protein kinase superfamily. ADCK protein kinase family.</text>
</comment>
<dbReference type="Proteomes" id="UP000289738">
    <property type="component" value="Chromosome B09"/>
</dbReference>
<reference evidence="4 5" key="1">
    <citation type="submission" date="2019-01" db="EMBL/GenBank/DDBJ databases">
        <title>Sequencing of cultivated peanut Arachis hypogaea provides insights into genome evolution and oil improvement.</title>
        <authorList>
            <person name="Chen X."/>
        </authorList>
    </citation>
    <scope>NUCLEOTIDE SEQUENCE [LARGE SCALE GENOMIC DNA]</scope>
    <source>
        <strain evidence="5">cv. Fuhuasheng</strain>
        <tissue evidence="4">Leaves</tissue>
    </source>
</reference>
<protein>
    <recommendedName>
        <fullName evidence="3">ABC1 atypical kinase-like domain-containing protein</fullName>
    </recommendedName>
</protein>
<dbReference type="EMBL" id="SDMP01000019">
    <property type="protein sequence ID" value="RYQ91561.1"/>
    <property type="molecule type" value="Genomic_DNA"/>
</dbReference>
<evidence type="ECO:0000256" key="2">
    <source>
        <dbReference type="SAM" id="MobiDB-lite"/>
    </source>
</evidence>
<gene>
    <name evidence="4" type="ORF">Ahy_B09g097500</name>
</gene>